<keyword evidence="1" id="KW-1133">Transmembrane helix</keyword>
<sequence>MGIPPLSAAYLHDRSRVDAVSRWYNAVWRWHFYAGMLCVPLVLWLSITGTIYLWKPQIEALIDRPYAGIATGPLAPPSRIAQAAVGAVPGSHFAKYQLPAAPGDAVQVSVGDTRVYVNPSTLAILKTVGEQDRLMRLIFRLHGELMIGDPGSWIVETIACWAIVMILTGLYLWWPRKGSGLAGVIWPRLHLGKRAFWRDIHAVTGIWVSMLALFLILTGLPWANVWGGYFKEVRAVTGLSDGPQDWTTGTHEGHHGMTMGPTKVDLTEIDRVVPAAAGAHLAGPVLVAPPKAGGALWTAKSDSGDRPLRADLGIDGGTGQILTHKDFADRHWVDRAVGYGIAAHEGQLFGLANQLLSMVATMGLSLLAISGAILWWRRRPIGLLGAPIPLSRPTMRAPLLALITGLGILFPLFGLSLIAVLILEWVLFRRLPPVARWLGLRQRIAA</sequence>
<feature type="transmembrane region" description="Helical" evidence="1">
    <location>
        <begin position="153"/>
        <end position="174"/>
    </location>
</feature>
<feature type="transmembrane region" description="Helical" evidence="1">
    <location>
        <begin position="32"/>
        <end position="54"/>
    </location>
</feature>
<keyword evidence="1" id="KW-0812">Transmembrane</keyword>
<feature type="transmembrane region" description="Helical" evidence="1">
    <location>
        <begin position="397"/>
        <end position="423"/>
    </location>
</feature>
<dbReference type="Proteomes" id="UP000322077">
    <property type="component" value="Unassembled WGS sequence"/>
</dbReference>
<dbReference type="EMBL" id="VTOU01000001">
    <property type="protein sequence ID" value="TZG29036.1"/>
    <property type="molecule type" value="Genomic_DNA"/>
</dbReference>
<evidence type="ECO:0000313" key="2">
    <source>
        <dbReference type="EMBL" id="TZG29036.1"/>
    </source>
</evidence>
<evidence type="ECO:0000256" key="1">
    <source>
        <dbReference type="SAM" id="Phobius"/>
    </source>
</evidence>
<proteinExistence type="predicted"/>
<accession>A0A5D9CCH2</accession>
<dbReference type="AlphaFoldDB" id="A0A5D9CCH2"/>
<organism evidence="2 3">
    <name type="scientific">Sphingomonas montanisoli</name>
    <dbReference type="NCBI Taxonomy" id="2606412"/>
    <lineage>
        <taxon>Bacteria</taxon>
        <taxon>Pseudomonadati</taxon>
        <taxon>Pseudomonadota</taxon>
        <taxon>Alphaproteobacteria</taxon>
        <taxon>Sphingomonadales</taxon>
        <taxon>Sphingomonadaceae</taxon>
        <taxon>Sphingomonas</taxon>
    </lineage>
</organism>
<keyword evidence="1" id="KW-0472">Membrane</keyword>
<dbReference type="Pfam" id="PF03929">
    <property type="entry name" value="PepSY_TM"/>
    <property type="match status" value="1"/>
</dbReference>
<name>A0A5D9CCH2_9SPHN</name>
<dbReference type="InterPro" id="IPR005625">
    <property type="entry name" value="PepSY-ass_TM"/>
</dbReference>
<feature type="transmembrane region" description="Helical" evidence="1">
    <location>
        <begin position="195"/>
        <end position="217"/>
    </location>
</feature>
<dbReference type="PANTHER" id="PTHR34219">
    <property type="entry name" value="IRON-REGULATED INNER MEMBRANE PROTEIN-RELATED"/>
    <property type="match status" value="1"/>
</dbReference>
<keyword evidence="3" id="KW-1185">Reference proteome</keyword>
<evidence type="ECO:0000313" key="3">
    <source>
        <dbReference type="Proteomes" id="UP000322077"/>
    </source>
</evidence>
<protein>
    <submittedName>
        <fullName evidence="2">PepSY domain-containing protein</fullName>
    </submittedName>
</protein>
<dbReference type="PANTHER" id="PTHR34219:SF1">
    <property type="entry name" value="PEPSY DOMAIN-CONTAINING PROTEIN"/>
    <property type="match status" value="1"/>
</dbReference>
<gene>
    <name evidence="2" type="ORF">FYJ91_02540</name>
</gene>
<comment type="caution">
    <text evidence="2">The sequence shown here is derived from an EMBL/GenBank/DDBJ whole genome shotgun (WGS) entry which is preliminary data.</text>
</comment>
<feature type="transmembrane region" description="Helical" evidence="1">
    <location>
        <begin position="355"/>
        <end position="376"/>
    </location>
</feature>
<reference evidence="2 3" key="1">
    <citation type="submission" date="2019-08" db="EMBL/GenBank/DDBJ databases">
        <authorList>
            <person name="Wang G."/>
            <person name="Xu Z."/>
        </authorList>
    </citation>
    <scope>NUCLEOTIDE SEQUENCE [LARGE SCALE GENOMIC DNA]</scope>
    <source>
        <strain evidence="2 3">ZX</strain>
    </source>
</reference>